<accession>A0ABP7SBJ7</accession>
<name>A0ABP7SBJ7_9BACT</name>
<feature type="signal peptide" evidence="1">
    <location>
        <begin position="1"/>
        <end position="25"/>
    </location>
</feature>
<keyword evidence="1" id="KW-0732">Signal</keyword>
<comment type="caution">
    <text evidence="2">The sequence shown here is derived from an EMBL/GenBank/DDBJ whole genome shotgun (WGS) entry which is preliminary data.</text>
</comment>
<feature type="chain" id="PRO_5046852411" description="LVIVD repeat-containing protein" evidence="1">
    <location>
        <begin position="26"/>
        <end position="256"/>
    </location>
</feature>
<dbReference type="RefSeq" id="WP_345073020.1">
    <property type="nucleotide sequence ID" value="NZ_BAABDJ010000022.1"/>
</dbReference>
<reference evidence="3" key="1">
    <citation type="journal article" date="2019" name="Int. J. Syst. Evol. Microbiol.">
        <title>The Global Catalogue of Microorganisms (GCM) 10K type strain sequencing project: providing services to taxonomists for standard genome sequencing and annotation.</title>
        <authorList>
            <consortium name="The Broad Institute Genomics Platform"/>
            <consortium name="The Broad Institute Genome Sequencing Center for Infectious Disease"/>
            <person name="Wu L."/>
            <person name="Ma J."/>
        </authorList>
    </citation>
    <scope>NUCLEOTIDE SEQUENCE [LARGE SCALE GENOMIC DNA]</scope>
    <source>
        <strain evidence="3">JCM 17224</strain>
    </source>
</reference>
<gene>
    <name evidence="2" type="ORF">GCM10022408_21980</name>
</gene>
<organism evidence="2 3">
    <name type="scientific">Hymenobacter fastidiosus</name>
    <dbReference type="NCBI Taxonomy" id="486264"/>
    <lineage>
        <taxon>Bacteria</taxon>
        <taxon>Pseudomonadati</taxon>
        <taxon>Bacteroidota</taxon>
        <taxon>Cytophagia</taxon>
        <taxon>Cytophagales</taxon>
        <taxon>Hymenobacteraceae</taxon>
        <taxon>Hymenobacter</taxon>
    </lineage>
</organism>
<evidence type="ECO:0000256" key="1">
    <source>
        <dbReference type="SAM" id="SignalP"/>
    </source>
</evidence>
<dbReference type="PROSITE" id="PS51257">
    <property type="entry name" value="PROKAR_LIPOPROTEIN"/>
    <property type="match status" value="1"/>
</dbReference>
<proteinExistence type="predicted"/>
<sequence length="256" mass="27634">MRLSAPLLTRFIASLLLLAGLASCASNDASPASADRAADNGRGGSLARFTVLGNTLYVVDNQSLRLFSLATPGAPARGPVVNLNLGIETIYPRAPYLFLGTQRGMYIFDASIPAAPEQLAYYEHVMSCDPVVVDDRYAYVTLRDGRTCGGGINQLQVVDLTNLRAPRLAQVYPMEHPMGLGVDSTLLFVCDKNQLKVFNTQNAPRLLPLQTFSVNVSDVIPHRGNLLAIGPDGLYQYRYQGGVLTPLSKLPITPAL</sequence>
<keyword evidence="3" id="KW-1185">Reference proteome</keyword>
<evidence type="ECO:0000313" key="2">
    <source>
        <dbReference type="EMBL" id="GAA4009481.1"/>
    </source>
</evidence>
<dbReference type="Proteomes" id="UP001500567">
    <property type="component" value="Unassembled WGS sequence"/>
</dbReference>
<evidence type="ECO:0008006" key="4">
    <source>
        <dbReference type="Google" id="ProtNLM"/>
    </source>
</evidence>
<dbReference type="SUPFAM" id="SSF82171">
    <property type="entry name" value="DPP6 N-terminal domain-like"/>
    <property type="match status" value="1"/>
</dbReference>
<protein>
    <recommendedName>
        <fullName evidence="4">LVIVD repeat-containing protein</fullName>
    </recommendedName>
</protein>
<evidence type="ECO:0000313" key="3">
    <source>
        <dbReference type="Proteomes" id="UP001500567"/>
    </source>
</evidence>
<dbReference type="EMBL" id="BAABDJ010000022">
    <property type="protein sequence ID" value="GAA4009481.1"/>
    <property type="molecule type" value="Genomic_DNA"/>
</dbReference>